<reference evidence="4 5" key="1">
    <citation type="submission" date="2020-04" db="EMBL/GenBank/DDBJ databases">
        <authorList>
            <person name="De Canck E."/>
        </authorList>
    </citation>
    <scope>NUCLEOTIDE SEQUENCE [LARGE SCALE GENOMIC DNA]</scope>
    <source>
        <strain evidence="4 5">LMG 29739</strain>
    </source>
</reference>
<keyword evidence="2" id="KW-0812">Transmembrane</keyword>
<dbReference type="CDD" id="cd04600">
    <property type="entry name" value="CBS_pair_HPP_assoc"/>
    <property type="match status" value="1"/>
</dbReference>
<dbReference type="InterPro" id="IPR007065">
    <property type="entry name" value="HPP"/>
</dbReference>
<feature type="transmembrane region" description="Helical" evidence="2">
    <location>
        <begin position="130"/>
        <end position="148"/>
    </location>
</feature>
<dbReference type="Proteomes" id="UP000494329">
    <property type="component" value="Unassembled WGS sequence"/>
</dbReference>
<feature type="transmembrane region" description="Helical" evidence="2">
    <location>
        <begin position="53"/>
        <end position="72"/>
    </location>
</feature>
<dbReference type="PANTHER" id="PTHR33741:SF5">
    <property type="entry name" value="TRANSMEMBRANE PROTEIN DDB_G0269096-RELATED"/>
    <property type="match status" value="1"/>
</dbReference>
<dbReference type="Gene3D" id="3.10.580.10">
    <property type="entry name" value="CBS-domain"/>
    <property type="match status" value="1"/>
</dbReference>
<dbReference type="PROSITE" id="PS51371">
    <property type="entry name" value="CBS"/>
    <property type="match status" value="2"/>
</dbReference>
<evidence type="ECO:0000313" key="5">
    <source>
        <dbReference type="Proteomes" id="UP000494329"/>
    </source>
</evidence>
<sequence>MTRTNVIRWLGSFVPGPVLLKWPERLRSAAGAFVGLALTATLMQVVFGSNAAFPMLIAPMGASAVLLFAVPASPLAQPWSLIGGNLVSATVGVTCAALIPDPVIACALAVASAIAAMFTFRCVHPPSGAVALTAVLGGPAIHALGFRFVLEPVFVQSFMLFGSALFYHAITGHRYPHVALVSRETASADPATHHPSLRADLEAVLRRRSELLDVSSDDLETLLRETEMQAYARNFGELTCRDVMSNPVITVTEGTTAGTASYLLNQHRIKALPVITEDRRVIGILTRANLAGSTSDRAPRFIRRWSRRWFARRTGLGIARPVRRTSVKALMTSEVHTVSVNTPIVELVPLFATHGHHHIPVLDAHRRLAGIITQADLISGLYRRTRAPDYRAA</sequence>
<keyword evidence="2" id="KW-1133">Transmembrane helix</keyword>
<gene>
    <name evidence="4" type="ORF">LMG29739_01448</name>
</gene>
<dbReference type="PANTHER" id="PTHR33741">
    <property type="entry name" value="TRANSMEMBRANE PROTEIN DDB_G0269096-RELATED"/>
    <property type="match status" value="1"/>
</dbReference>
<dbReference type="Pfam" id="PF00571">
    <property type="entry name" value="CBS"/>
    <property type="match status" value="2"/>
</dbReference>
<feature type="transmembrane region" description="Helical" evidence="2">
    <location>
        <begin position="79"/>
        <end position="99"/>
    </location>
</feature>
<protein>
    <recommendedName>
        <fullName evidence="3">CBS domain-containing protein</fullName>
    </recommendedName>
</protein>
<organism evidence="4 5">
    <name type="scientific">Paraburkholderia solisilvae</name>
    <dbReference type="NCBI Taxonomy" id="624376"/>
    <lineage>
        <taxon>Bacteria</taxon>
        <taxon>Pseudomonadati</taxon>
        <taxon>Pseudomonadota</taxon>
        <taxon>Betaproteobacteria</taxon>
        <taxon>Burkholderiales</taxon>
        <taxon>Burkholderiaceae</taxon>
        <taxon>Paraburkholderia</taxon>
    </lineage>
</organism>
<proteinExistence type="predicted"/>
<dbReference type="SMART" id="SM00116">
    <property type="entry name" value="CBS"/>
    <property type="match status" value="2"/>
</dbReference>
<dbReference type="InterPro" id="IPR000644">
    <property type="entry name" value="CBS_dom"/>
</dbReference>
<evidence type="ECO:0000313" key="4">
    <source>
        <dbReference type="EMBL" id="CAB3752196.1"/>
    </source>
</evidence>
<evidence type="ECO:0000256" key="2">
    <source>
        <dbReference type="SAM" id="Phobius"/>
    </source>
</evidence>
<evidence type="ECO:0000256" key="1">
    <source>
        <dbReference type="PROSITE-ProRule" id="PRU00703"/>
    </source>
</evidence>
<dbReference type="RefSeq" id="WP_175110190.1">
    <property type="nucleotide sequence ID" value="NZ_CADIKF010000008.1"/>
</dbReference>
<dbReference type="AlphaFoldDB" id="A0A6J5DH82"/>
<keyword evidence="1" id="KW-0129">CBS domain</keyword>
<dbReference type="InterPro" id="IPR046342">
    <property type="entry name" value="CBS_dom_sf"/>
</dbReference>
<dbReference type="SUPFAM" id="SSF54631">
    <property type="entry name" value="CBS-domain pair"/>
    <property type="match status" value="1"/>
</dbReference>
<evidence type="ECO:0000259" key="3">
    <source>
        <dbReference type="PROSITE" id="PS51371"/>
    </source>
</evidence>
<feature type="domain" description="CBS" evidence="3">
    <location>
        <begin position="331"/>
        <end position="388"/>
    </location>
</feature>
<feature type="transmembrane region" description="Helical" evidence="2">
    <location>
        <begin position="105"/>
        <end position="123"/>
    </location>
</feature>
<feature type="domain" description="CBS" evidence="3">
    <location>
        <begin position="244"/>
        <end position="300"/>
    </location>
</feature>
<accession>A0A6J5DH82</accession>
<dbReference type="EMBL" id="CADIKF010000008">
    <property type="protein sequence ID" value="CAB3752196.1"/>
    <property type="molecule type" value="Genomic_DNA"/>
</dbReference>
<feature type="transmembrane region" description="Helical" evidence="2">
    <location>
        <begin position="29"/>
        <end position="47"/>
    </location>
</feature>
<name>A0A6J5DH82_9BURK</name>
<dbReference type="Pfam" id="PF04982">
    <property type="entry name" value="TM_HPP"/>
    <property type="match status" value="1"/>
</dbReference>
<keyword evidence="5" id="KW-1185">Reference proteome</keyword>
<dbReference type="InterPro" id="IPR058581">
    <property type="entry name" value="TM_HPP"/>
</dbReference>
<keyword evidence="2" id="KW-0472">Membrane</keyword>